<feature type="compositionally biased region" description="Basic and acidic residues" evidence="1">
    <location>
        <begin position="31"/>
        <end position="46"/>
    </location>
</feature>
<proteinExistence type="predicted"/>
<feature type="domain" description="SPOR" evidence="3">
    <location>
        <begin position="223"/>
        <end position="282"/>
    </location>
</feature>
<evidence type="ECO:0000313" key="5">
    <source>
        <dbReference type="Proteomes" id="UP000309673"/>
    </source>
</evidence>
<dbReference type="AlphaFoldDB" id="A0A4V5LSA6"/>
<dbReference type="RefSeq" id="WP_136778368.1">
    <property type="nucleotide sequence ID" value="NZ_SUPK01000006.1"/>
</dbReference>
<keyword evidence="2" id="KW-0472">Membrane</keyword>
<feature type="compositionally biased region" description="Polar residues" evidence="1">
    <location>
        <begin position="50"/>
        <end position="60"/>
    </location>
</feature>
<evidence type="ECO:0000313" key="4">
    <source>
        <dbReference type="EMBL" id="TJY41449.1"/>
    </source>
</evidence>
<protein>
    <submittedName>
        <fullName evidence="4">SPOR domain-containing protein</fullName>
    </submittedName>
</protein>
<keyword evidence="2" id="KW-1133">Transmembrane helix</keyword>
<feature type="transmembrane region" description="Helical" evidence="2">
    <location>
        <begin position="146"/>
        <end position="168"/>
    </location>
</feature>
<keyword evidence="2" id="KW-0812">Transmembrane</keyword>
<dbReference type="EMBL" id="SUPK01000006">
    <property type="protein sequence ID" value="TJY41449.1"/>
    <property type="molecule type" value="Genomic_DNA"/>
</dbReference>
<name>A0A4V5LSA6_9BACL</name>
<evidence type="ECO:0000259" key="3">
    <source>
        <dbReference type="Pfam" id="PF05036"/>
    </source>
</evidence>
<dbReference type="GO" id="GO:0042834">
    <property type="term" value="F:peptidoglycan binding"/>
    <property type="evidence" value="ECO:0007669"/>
    <property type="project" value="InterPro"/>
</dbReference>
<reference evidence="4 5" key="1">
    <citation type="submission" date="2019-04" db="EMBL/GenBank/DDBJ databases">
        <title>Cohnella sp. nov., isolated from soil.</title>
        <authorList>
            <person name="Kim W."/>
        </authorList>
    </citation>
    <scope>NUCLEOTIDE SEQUENCE [LARGE SCALE GENOMIC DNA]</scope>
    <source>
        <strain evidence="4 5">CAU 1483</strain>
    </source>
</reference>
<gene>
    <name evidence="4" type="ORF">E5161_13670</name>
</gene>
<comment type="caution">
    <text evidence="4">The sequence shown here is derived from an EMBL/GenBank/DDBJ whole genome shotgun (WGS) entry which is preliminary data.</text>
</comment>
<dbReference type="Proteomes" id="UP000309673">
    <property type="component" value="Unassembled WGS sequence"/>
</dbReference>
<evidence type="ECO:0000256" key="1">
    <source>
        <dbReference type="SAM" id="MobiDB-lite"/>
    </source>
</evidence>
<dbReference type="OrthoDB" id="2680382at2"/>
<accession>A0A4V5LSA6</accession>
<feature type="region of interest" description="Disordered" evidence="1">
    <location>
        <begin position="1"/>
        <end position="65"/>
    </location>
</feature>
<keyword evidence="5" id="KW-1185">Reference proteome</keyword>
<dbReference type="InterPro" id="IPR036680">
    <property type="entry name" value="SPOR-like_sf"/>
</dbReference>
<organism evidence="4 5">
    <name type="scientific">Cohnella pontilimi</name>
    <dbReference type="NCBI Taxonomy" id="2564100"/>
    <lineage>
        <taxon>Bacteria</taxon>
        <taxon>Bacillati</taxon>
        <taxon>Bacillota</taxon>
        <taxon>Bacilli</taxon>
        <taxon>Bacillales</taxon>
        <taxon>Paenibacillaceae</taxon>
        <taxon>Cohnella</taxon>
    </lineage>
</organism>
<evidence type="ECO:0000256" key="2">
    <source>
        <dbReference type="SAM" id="Phobius"/>
    </source>
</evidence>
<dbReference type="InterPro" id="IPR007730">
    <property type="entry name" value="SPOR-like_dom"/>
</dbReference>
<dbReference type="SUPFAM" id="SSF110997">
    <property type="entry name" value="Sporulation related repeat"/>
    <property type="match status" value="1"/>
</dbReference>
<sequence length="422" mass="45648">MQPKTRMTFRFDPPKPAPLPQPVKLHPVPAGERKAAEPEHVQDDSKPAQPETSPSDQTTYYAGGPFQDDLYTLEQMIRTAEPIRIRQPAAESPAKMPPPEEEQTSEHVSYSDVGPAEWTPIDEGDRMQSWLSGALNRKEGPSWWRVFVSVAGAVATGALFGYLVLTLFTGDAPFPAAEQPGKDAPVQATAPLASTPASGQAVPPTATSRVQQPANSAAVTESAFYLLQYGVFRTEESMLAAMEQLKRRGLPAAADRSDGYRVYAGAADSKEEANRLAGQLSGVEVYVKPSVSPALAPNETAAALSLADFARQSAELTHTFARLSVLALQEEKPQPFDQAALSSLRQTHKLWIDSAKSTAGLTGTELKTANQLVQSLNAAMVSIDDYNRKPARYHLWNVQTAVMEAAISDRALRDALLQSTPK</sequence>
<dbReference type="Pfam" id="PF05036">
    <property type="entry name" value="SPOR"/>
    <property type="match status" value="1"/>
</dbReference>
<dbReference type="Gene3D" id="3.30.70.1070">
    <property type="entry name" value="Sporulation related repeat"/>
    <property type="match status" value="1"/>
</dbReference>
<feature type="region of interest" description="Disordered" evidence="1">
    <location>
        <begin position="89"/>
        <end position="116"/>
    </location>
</feature>